<protein>
    <submittedName>
        <fullName evidence="2">DUF368 domain-containing protein</fullName>
    </submittedName>
</protein>
<feature type="transmembrane region" description="Helical" evidence="1">
    <location>
        <begin position="140"/>
        <end position="159"/>
    </location>
</feature>
<sequence>MLKQLEWKNLFRGMLMGITELVPGVSSGTLAFILGIYDRLINAISGFFSKEWKAHISFLIPLGIGMVISLKAFSSIINYFLEYHYQPTQFLFLGLIIGILPLLYRESDMRNSFGGKHYLILFIAMIPVILLEFFRMEDAGAILVIENISTFGYIFLSGWLASMAMLLPGISGSLVLVILGTYATATTALEHLNFPIIITFGLGVVVGFIISSKIIKFLLNTFPKGTFASIIGLVIGSTYAVFPGLSSSMLTNIVSTITFIVGFFLVQFIGKKNKGMQM</sequence>
<feature type="transmembrane region" description="Helical" evidence="1">
    <location>
        <begin position="248"/>
        <end position="269"/>
    </location>
</feature>
<dbReference type="Proteomes" id="UP000215224">
    <property type="component" value="Chromosome"/>
</dbReference>
<dbReference type="PANTHER" id="PTHR37308:SF1">
    <property type="entry name" value="POLYPRENYL-PHOSPHATE TRANSPORTER"/>
    <property type="match status" value="1"/>
</dbReference>
<feature type="transmembrane region" description="Helical" evidence="1">
    <location>
        <begin position="116"/>
        <end position="134"/>
    </location>
</feature>
<evidence type="ECO:0000313" key="2">
    <source>
        <dbReference type="EMBL" id="AST91585.1"/>
    </source>
</evidence>
<evidence type="ECO:0000256" key="1">
    <source>
        <dbReference type="SAM" id="Phobius"/>
    </source>
</evidence>
<proteinExistence type="predicted"/>
<feature type="transmembrane region" description="Helical" evidence="1">
    <location>
        <begin position="222"/>
        <end position="242"/>
    </location>
</feature>
<keyword evidence="1" id="KW-0472">Membrane</keyword>
<accession>A0A223KPY7</accession>
<evidence type="ECO:0000313" key="3">
    <source>
        <dbReference type="Proteomes" id="UP000215224"/>
    </source>
</evidence>
<name>A0A223KPY7_9BACI</name>
<feature type="transmembrane region" description="Helical" evidence="1">
    <location>
        <begin position="15"/>
        <end position="37"/>
    </location>
</feature>
<gene>
    <name evidence="2" type="ORF">BC6307_09975</name>
</gene>
<reference evidence="2 3" key="1">
    <citation type="submission" date="2016-12" db="EMBL/GenBank/DDBJ databases">
        <title>The whole genome sequencing and assembly of Bacillus cohnii DSM 6307T strain.</title>
        <authorList>
            <person name="Lee Y.-J."/>
            <person name="Yi H."/>
            <person name="Bahn Y.-S."/>
            <person name="Kim J.F."/>
            <person name="Lee D.-W."/>
        </authorList>
    </citation>
    <scope>NUCLEOTIDE SEQUENCE [LARGE SCALE GENOMIC DNA]</scope>
    <source>
        <strain evidence="2 3">DSM 6307</strain>
    </source>
</reference>
<dbReference type="EMBL" id="CP018866">
    <property type="protein sequence ID" value="AST91585.1"/>
    <property type="molecule type" value="Genomic_DNA"/>
</dbReference>
<feature type="transmembrane region" description="Helical" evidence="1">
    <location>
        <begin position="87"/>
        <end position="104"/>
    </location>
</feature>
<dbReference type="AlphaFoldDB" id="A0A223KPY7"/>
<organism evidence="2 3">
    <name type="scientific">Sutcliffiella cohnii</name>
    <dbReference type="NCBI Taxonomy" id="33932"/>
    <lineage>
        <taxon>Bacteria</taxon>
        <taxon>Bacillati</taxon>
        <taxon>Bacillota</taxon>
        <taxon>Bacilli</taxon>
        <taxon>Bacillales</taxon>
        <taxon>Bacillaceae</taxon>
        <taxon>Sutcliffiella</taxon>
    </lineage>
</organism>
<keyword evidence="1" id="KW-0812">Transmembrane</keyword>
<keyword evidence="1" id="KW-1133">Transmembrane helix</keyword>
<keyword evidence="3" id="KW-1185">Reference proteome</keyword>
<feature type="transmembrane region" description="Helical" evidence="1">
    <location>
        <begin position="166"/>
        <end position="185"/>
    </location>
</feature>
<dbReference type="Pfam" id="PF04018">
    <property type="entry name" value="VCA0040-like"/>
    <property type="match status" value="1"/>
</dbReference>
<dbReference type="PANTHER" id="PTHR37308">
    <property type="entry name" value="INTEGRAL MEMBRANE PROTEIN"/>
    <property type="match status" value="1"/>
</dbReference>
<feature type="transmembrane region" description="Helical" evidence="1">
    <location>
        <begin position="191"/>
        <end position="210"/>
    </location>
</feature>
<dbReference type="InterPro" id="IPR007163">
    <property type="entry name" value="VCA0040-like"/>
</dbReference>
<dbReference type="STRING" id="1314751.GCA_001591425_01313"/>
<feature type="transmembrane region" description="Helical" evidence="1">
    <location>
        <begin position="58"/>
        <end position="81"/>
    </location>
</feature>
<dbReference type="RefSeq" id="WP_066413690.1">
    <property type="nucleotide sequence ID" value="NZ_CP018866.1"/>
</dbReference>
<dbReference type="KEGG" id="bcoh:BC6307_09975"/>